<dbReference type="Pfam" id="PF05548">
    <property type="entry name" value="Peptidase_M11"/>
    <property type="match status" value="1"/>
</dbReference>
<dbReference type="NCBIfam" id="NF041528">
    <property type="entry name" value="strep_LAETG"/>
    <property type="match status" value="1"/>
</dbReference>
<dbReference type="NCBIfam" id="TIGR01167">
    <property type="entry name" value="LPXTG_anchor"/>
    <property type="match status" value="1"/>
</dbReference>
<keyword evidence="10" id="KW-1185">Reference proteome</keyword>
<dbReference type="InterPro" id="IPR019931">
    <property type="entry name" value="LPXTG_anchor"/>
</dbReference>
<keyword evidence="3 7" id="KW-0732">Signal</keyword>
<evidence type="ECO:0000256" key="2">
    <source>
        <dbReference type="ARBA" id="ARBA00022525"/>
    </source>
</evidence>
<evidence type="ECO:0000256" key="7">
    <source>
        <dbReference type="SAM" id="SignalP"/>
    </source>
</evidence>
<keyword evidence="6" id="KW-0812">Transmembrane</keyword>
<evidence type="ECO:0000313" key="10">
    <source>
        <dbReference type="Proteomes" id="UP001595871"/>
    </source>
</evidence>
<dbReference type="SUPFAM" id="SSF55486">
    <property type="entry name" value="Metalloproteases ('zincins'), catalytic domain"/>
    <property type="match status" value="1"/>
</dbReference>
<dbReference type="InterPro" id="IPR008752">
    <property type="entry name" value="Peptidase_M11"/>
</dbReference>
<evidence type="ECO:0000256" key="6">
    <source>
        <dbReference type="SAM" id="Phobius"/>
    </source>
</evidence>
<reference evidence="10" key="1">
    <citation type="journal article" date="2019" name="Int. J. Syst. Evol. Microbiol.">
        <title>The Global Catalogue of Microorganisms (GCM) 10K type strain sequencing project: providing services to taxonomists for standard genome sequencing and annotation.</title>
        <authorList>
            <consortium name="The Broad Institute Genomics Platform"/>
            <consortium name="The Broad Institute Genome Sequencing Center for Infectious Disease"/>
            <person name="Wu L."/>
            <person name="Ma J."/>
        </authorList>
    </citation>
    <scope>NUCLEOTIDE SEQUENCE [LARGE SCALE GENOMIC DNA]</scope>
    <source>
        <strain evidence="10">CCM 3243</strain>
    </source>
</reference>
<evidence type="ECO:0000313" key="9">
    <source>
        <dbReference type="EMBL" id="MFC4187135.1"/>
    </source>
</evidence>
<name>A0ABV8N525_9ACTN</name>
<feature type="chain" id="PRO_5046163244" evidence="7">
    <location>
        <begin position="30"/>
        <end position="449"/>
    </location>
</feature>
<dbReference type="Proteomes" id="UP001595871">
    <property type="component" value="Unassembled WGS sequence"/>
</dbReference>
<evidence type="ECO:0000256" key="5">
    <source>
        <dbReference type="SAM" id="MobiDB-lite"/>
    </source>
</evidence>
<evidence type="ECO:0000256" key="1">
    <source>
        <dbReference type="ARBA" id="ARBA00022512"/>
    </source>
</evidence>
<feature type="compositionally biased region" description="Low complexity" evidence="5">
    <location>
        <begin position="357"/>
        <end position="366"/>
    </location>
</feature>
<evidence type="ECO:0000256" key="3">
    <source>
        <dbReference type="ARBA" id="ARBA00022729"/>
    </source>
</evidence>
<sequence>MKTSALGRIALAAGVAALTTGVLPTTAHAEGSKVERKTLLVMVEFSDASFLDADAVKASTPDTYFGTKKDSLASFFTEVSRGQYTTVPAVEEGVVGPITLPMTAAGCDYNQINKLTQEALSTRGLVRDEDYESLSVVFPAQKTGCAWAGLGSVPGPYTWINLHGTAGGLGVVGHEFGHNLGLGHQGRSMCTDGDLVDCTTDGTSAKSLMGGGGPAAGFSAPEMIRAGWLSGSEAVKVDASGTYTLRSLHGEGSGTRALDIPMGEDRLVVEYRHAAGTLDADIEGVHAYRVPKDAYGSSSLIDMTEANKTAGNDASADADAITAVTDTASKVSVAVVSSGDGKAVVQVALDGEKLSAGTATTETATPHPEHTGTDTDAGDGNGEADGTEAKSGGSVPAEGSASTASGNGSSADLAATGGSAATVPLAAAGAALVAAGGVALVVMRRRKRA</sequence>
<keyword evidence="4" id="KW-0572">Peptidoglycan-anchor</keyword>
<dbReference type="RefSeq" id="WP_200692915.1">
    <property type="nucleotide sequence ID" value="NZ_BAAAYA010000012.1"/>
</dbReference>
<gene>
    <name evidence="9" type="ORF">ACFO3R_12230</name>
</gene>
<feature type="signal peptide" evidence="7">
    <location>
        <begin position="1"/>
        <end position="29"/>
    </location>
</feature>
<keyword evidence="2" id="KW-0964">Secreted</keyword>
<dbReference type="PROSITE" id="PS50847">
    <property type="entry name" value="GRAM_POS_ANCHORING"/>
    <property type="match status" value="1"/>
</dbReference>
<feature type="domain" description="Gram-positive cocci surface proteins LPxTG" evidence="8">
    <location>
        <begin position="413"/>
        <end position="449"/>
    </location>
</feature>
<comment type="caution">
    <text evidence="9">The sequence shown here is derived from an EMBL/GenBank/DDBJ whole genome shotgun (WGS) entry which is preliminary data.</text>
</comment>
<keyword evidence="6" id="KW-0472">Membrane</keyword>
<organism evidence="9 10">
    <name type="scientific">Streptomyces flavovirens</name>
    <dbReference type="NCBI Taxonomy" id="52258"/>
    <lineage>
        <taxon>Bacteria</taxon>
        <taxon>Bacillati</taxon>
        <taxon>Actinomycetota</taxon>
        <taxon>Actinomycetes</taxon>
        <taxon>Kitasatosporales</taxon>
        <taxon>Streptomycetaceae</taxon>
        <taxon>Streptomyces</taxon>
    </lineage>
</organism>
<evidence type="ECO:0000256" key="4">
    <source>
        <dbReference type="ARBA" id="ARBA00023088"/>
    </source>
</evidence>
<evidence type="ECO:0000259" key="8">
    <source>
        <dbReference type="PROSITE" id="PS50847"/>
    </source>
</evidence>
<feature type="region of interest" description="Disordered" evidence="5">
    <location>
        <begin position="356"/>
        <end position="410"/>
    </location>
</feature>
<feature type="transmembrane region" description="Helical" evidence="6">
    <location>
        <begin position="423"/>
        <end position="443"/>
    </location>
</feature>
<accession>A0ABV8N525</accession>
<proteinExistence type="predicted"/>
<dbReference type="EMBL" id="JBHSCF010000018">
    <property type="protein sequence ID" value="MFC4187135.1"/>
    <property type="molecule type" value="Genomic_DNA"/>
</dbReference>
<protein>
    <submittedName>
        <fullName evidence="9">LAETG motif-containing sortase-dependent surface protein</fullName>
    </submittedName>
</protein>
<keyword evidence="6" id="KW-1133">Transmembrane helix</keyword>
<keyword evidence="1" id="KW-0134">Cell wall</keyword>
<feature type="compositionally biased region" description="Low complexity" evidence="5">
    <location>
        <begin position="399"/>
        <end position="410"/>
    </location>
</feature>